<sequence>MTVTVPQTAQHTAQHTTQQTEAQTPAPALREARVPEGGLYEGVRELRRLPEGWQERPYDRFELVPQASTVGAEIRGLDLSRPLDPALREELNRALLEWKVLFFRAQHLTSAQQSGFARNWGELETNPLLARGSSADVVRFDKSAGATPTFENVWHADVTFRERPALGAVLQLREVPPFGGDTMWADMAAAYDNLSPEVKDRIDGATAVHDFIPGFARFYGPERLAPYQDTFPPVEHPVVRTHPETGRRLLFVNTSFTTRITGLAREESDQLLRHLVQQAHVPEYQVRFRWQPGDIAFWDNRATQHYAVNDYGSHRRVAERVAIAGDRPY</sequence>
<feature type="region of interest" description="Disordered" evidence="6">
    <location>
        <begin position="1"/>
        <end position="35"/>
    </location>
</feature>
<evidence type="ECO:0000313" key="8">
    <source>
        <dbReference type="EMBL" id="BCL29555.1"/>
    </source>
</evidence>
<dbReference type="GO" id="GO:0005737">
    <property type="term" value="C:cytoplasm"/>
    <property type="evidence" value="ECO:0007669"/>
    <property type="project" value="TreeGrafter"/>
</dbReference>
<dbReference type="GO" id="GO:0046872">
    <property type="term" value="F:metal ion binding"/>
    <property type="evidence" value="ECO:0007669"/>
    <property type="project" value="UniProtKB-KW"/>
</dbReference>
<keyword evidence="2" id="KW-0479">Metal-binding</keyword>
<evidence type="ECO:0000259" key="7">
    <source>
        <dbReference type="Pfam" id="PF02668"/>
    </source>
</evidence>
<organism evidence="8 9">
    <name type="scientific">Streptomyces aurantiacus</name>
    <dbReference type="NCBI Taxonomy" id="47760"/>
    <lineage>
        <taxon>Bacteria</taxon>
        <taxon>Bacillati</taxon>
        <taxon>Actinomycetota</taxon>
        <taxon>Actinomycetes</taxon>
        <taxon>Kitasatosporales</taxon>
        <taxon>Streptomycetaceae</taxon>
        <taxon>Streptomyces</taxon>
        <taxon>Streptomyces aurantiacus group</taxon>
    </lineage>
</organism>
<name>A0A7G1P8Z5_9ACTN</name>
<dbReference type="Proteomes" id="UP000516444">
    <property type="component" value="Chromosome"/>
</dbReference>
<dbReference type="PANTHER" id="PTHR30468">
    <property type="entry name" value="ALPHA-KETOGLUTARATE-DEPENDENT SULFONATE DIOXYGENASE"/>
    <property type="match status" value="1"/>
</dbReference>
<keyword evidence="3 8" id="KW-0223">Dioxygenase</keyword>
<dbReference type="EMBL" id="AP023440">
    <property type="protein sequence ID" value="BCL29555.1"/>
    <property type="molecule type" value="Genomic_DNA"/>
</dbReference>
<protein>
    <submittedName>
        <fullName evidence="8">Taurine dioxygenase</fullName>
    </submittedName>
</protein>
<dbReference type="RefSeq" id="WP_079103469.1">
    <property type="nucleotide sequence ID" value="NZ_AP023440.1"/>
</dbReference>
<reference evidence="8 9" key="1">
    <citation type="journal article" date="2014" name="Int. J. Syst. Evol. Microbiol.">
        <title>Complete genome sequence of Corynebacterium casei LMG S-19264T (=DSM 44701T), isolated from a smear-ripened cheese.</title>
        <authorList>
            <consortium name="US DOE Joint Genome Institute (JGI-PGF)"/>
            <person name="Walter F."/>
            <person name="Albersmeier A."/>
            <person name="Kalinowski J."/>
            <person name="Ruckert C."/>
        </authorList>
    </citation>
    <scope>NUCLEOTIDE SEQUENCE [LARGE SCALE GENOMIC DNA]</scope>
    <source>
        <strain evidence="8 9">JCM 4677</strain>
    </source>
</reference>
<evidence type="ECO:0000313" key="9">
    <source>
        <dbReference type="Proteomes" id="UP000516444"/>
    </source>
</evidence>
<accession>A0A7G1P8Z5</accession>
<evidence type="ECO:0000256" key="5">
    <source>
        <dbReference type="ARBA" id="ARBA00023004"/>
    </source>
</evidence>
<keyword evidence="5" id="KW-0408">Iron</keyword>
<dbReference type="Gene3D" id="3.60.130.10">
    <property type="entry name" value="Clavaminate synthase-like"/>
    <property type="match status" value="1"/>
</dbReference>
<feature type="compositionally biased region" description="Low complexity" evidence="6">
    <location>
        <begin position="1"/>
        <end position="28"/>
    </location>
</feature>
<keyword evidence="4" id="KW-0560">Oxidoreductase</keyword>
<dbReference type="PANTHER" id="PTHR30468:SF1">
    <property type="entry name" value="ALPHA-KETOGLUTARATE-DEPENDENT SULFONATE DIOXYGENASE"/>
    <property type="match status" value="1"/>
</dbReference>
<dbReference type="Pfam" id="PF02668">
    <property type="entry name" value="TauD"/>
    <property type="match status" value="1"/>
</dbReference>
<dbReference type="OrthoDB" id="581608at2"/>
<evidence type="ECO:0000256" key="3">
    <source>
        <dbReference type="ARBA" id="ARBA00022964"/>
    </source>
</evidence>
<evidence type="ECO:0000256" key="6">
    <source>
        <dbReference type="SAM" id="MobiDB-lite"/>
    </source>
</evidence>
<evidence type="ECO:0000256" key="4">
    <source>
        <dbReference type="ARBA" id="ARBA00023002"/>
    </source>
</evidence>
<dbReference type="InterPro" id="IPR003819">
    <property type="entry name" value="TauD/TfdA-like"/>
</dbReference>
<keyword evidence="9" id="KW-1185">Reference proteome</keyword>
<evidence type="ECO:0000256" key="2">
    <source>
        <dbReference type="ARBA" id="ARBA00022723"/>
    </source>
</evidence>
<dbReference type="SUPFAM" id="SSF51197">
    <property type="entry name" value="Clavaminate synthase-like"/>
    <property type="match status" value="1"/>
</dbReference>
<evidence type="ECO:0000256" key="1">
    <source>
        <dbReference type="ARBA" id="ARBA00005896"/>
    </source>
</evidence>
<comment type="similarity">
    <text evidence="1">Belongs to the TfdA dioxygenase family.</text>
</comment>
<dbReference type="AlphaFoldDB" id="A0A7G1P8Z5"/>
<dbReference type="GO" id="GO:0000908">
    <property type="term" value="F:taurine dioxygenase activity"/>
    <property type="evidence" value="ECO:0007669"/>
    <property type="project" value="TreeGrafter"/>
</dbReference>
<dbReference type="GO" id="GO:0006790">
    <property type="term" value="P:sulfur compound metabolic process"/>
    <property type="evidence" value="ECO:0007669"/>
    <property type="project" value="TreeGrafter"/>
</dbReference>
<proteinExistence type="inferred from homology"/>
<dbReference type="InterPro" id="IPR051323">
    <property type="entry name" value="AtsK-like"/>
</dbReference>
<feature type="domain" description="TauD/TfdA-like" evidence="7">
    <location>
        <begin position="67"/>
        <end position="320"/>
    </location>
</feature>
<dbReference type="InterPro" id="IPR042098">
    <property type="entry name" value="TauD-like_sf"/>
</dbReference>
<dbReference type="KEGG" id="sgm:GCM10017557_44140"/>
<gene>
    <name evidence="8" type="ORF">GCM10017557_44140</name>
</gene>